<comment type="subcellular location">
    <subcellularLocation>
        <location evidence="1">Membrane</location>
        <topology evidence="1">Multi-pass membrane protein</topology>
    </subcellularLocation>
</comment>
<dbReference type="CDD" id="cd10336">
    <property type="entry name" value="SLC6sbd_Tyt1-Like"/>
    <property type="match status" value="1"/>
</dbReference>
<evidence type="ECO:0000256" key="1">
    <source>
        <dbReference type="ARBA" id="ARBA00004141"/>
    </source>
</evidence>
<name>A0ABM9G5L4_9BACL</name>
<keyword evidence="2" id="KW-0813">Transport</keyword>
<sequence>MTTREQWTSKLGFILASAGSAIGLGAIWKFPNVVATSGGGAFFVIFLIFTLGIGLPLLLAEFAIGRSTGRGAVSAYRDIAPQSKWHWIGYLGIGTCFLLLSYYSVVGGWIVLYVGRGIVGGLLANGRDYDALFAETVANPWYAVAAQFVFMLITIAVVARGIKGGIERASRVLMPGLFILFLVLIIRSLTLPGMGEGLCYFLQPDFSKLTGQAVLYALGQSFFCLSVGVSVMVTYSSYLSRQESLLKSSVSVVGLNVLTSLMAGLAIFPAIFALGMKPQEGPGLLFGTLPALFEQLPFGGLFIVLFLALFLFAALTSAFSMLEILVSGFSKNDQQRSRMSWLFGILIFIVGIPSALSFGVWSDARIFGLSLFDAADFAVTNVLMPVGVLLIALFVGYRFPRQRLYEEFASEAAWWRKSLALYIILLRYVIPVVIAIVFLHVLGLLRL</sequence>
<evidence type="ECO:0000256" key="4">
    <source>
        <dbReference type="ARBA" id="ARBA00022989"/>
    </source>
</evidence>
<dbReference type="RefSeq" id="WP_213425932.1">
    <property type="nucleotide sequence ID" value="NZ_AP031286.1"/>
</dbReference>
<feature type="transmembrane region" description="Helical" evidence="6">
    <location>
        <begin position="296"/>
        <end position="329"/>
    </location>
</feature>
<proteinExistence type="predicted"/>
<dbReference type="InterPro" id="IPR000175">
    <property type="entry name" value="Na/ntran_symport"/>
</dbReference>
<feature type="transmembrane region" description="Helical" evidence="6">
    <location>
        <begin position="172"/>
        <end position="194"/>
    </location>
</feature>
<feature type="transmembrane region" description="Helical" evidence="6">
    <location>
        <begin position="214"/>
        <end position="238"/>
    </location>
</feature>
<gene>
    <name evidence="7" type="ORF">WJ0W_004226</name>
</gene>
<feature type="transmembrane region" description="Helical" evidence="6">
    <location>
        <begin position="419"/>
        <end position="442"/>
    </location>
</feature>
<feature type="transmembrane region" description="Helical" evidence="6">
    <location>
        <begin position="85"/>
        <end position="105"/>
    </location>
</feature>
<evidence type="ECO:0000256" key="6">
    <source>
        <dbReference type="SAM" id="Phobius"/>
    </source>
</evidence>
<dbReference type="PROSITE" id="PS50267">
    <property type="entry name" value="NA_NEUROTRAN_SYMP_3"/>
    <property type="match status" value="1"/>
</dbReference>
<dbReference type="PANTHER" id="PTHR42948">
    <property type="entry name" value="TRANSPORTER"/>
    <property type="match status" value="1"/>
</dbReference>
<feature type="transmembrane region" description="Helical" evidence="6">
    <location>
        <begin position="12"/>
        <end position="30"/>
    </location>
</feature>
<protein>
    <submittedName>
        <fullName evidence="7">Sodium-dependent transporter</fullName>
    </submittedName>
</protein>
<evidence type="ECO:0000313" key="7">
    <source>
        <dbReference type="EMBL" id="CAH8246993.1"/>
    </source>
</evidence>
<feature type="transmembrane region" description="Helical" evidence="6">
    <location>
        <begin position="141"/>
        <end position="160"/>
    </location>
</feature>
<feature type="transmembrane region" description="Helical" evidence="6">
    <location>
        <begin position="42"/>
        <end position="64"/>
    </location>
</feature>
<organism evidence="7 8">
    <name type="scientific">Paenibacillus melissococcoides</name>
    <dbReference type="NCBI Taxonomy" id="2912268"/>
    <lineage>
        <taxon>Bacteria</taxon>
        <taxon>Bacillati</taxon>
        <taxon>Bacillota</taxon>
        <taxon>Bacilli</taxon>
        <taxon>Bacillales</taxon>
        <taxon>Paenibacillaceae</taxon>
        <taxon>Paenibacillus</taxon>
    </lineage>
</organism>
<keyword evidence="3 6" id="KW-0812">Transmembrane</keyword>
<evidence type="ECO:0000256" key="2">
    <source>
        <dbReference type="ARBA" id="ARBA00022448"/>
    </source>
</evidence>
<evidence type="ECO:0000313" key="8">
    <source>
        <dbReference type="Proteomes" id="UP001154322"/>
    </source>
</evidence>
<keyword evidence="5 6" id="KW-0472">Membrane</keyword>
<dbReference type="InterPro" id="IPR047218">
    <property type="entry name" value="YocR/YhdH-like"/>
</dbReference>
<dbReference type="NCBIfam" id="NF037979">
    <property type="entry name" value="Na_transp"/>
    <property type="match status" value="1"/>
</dbReference>
<feature type="transmembrane region" description="Helical" evidence="6">
    <location>
        <begin position="341"/>
        <end position="362"/>
    </location>
</feature>
<dbReference type="SUPFAM" id="SSF161070">
    <property type="entry name" value="SNF-like"/>
    <property type="match status" value="1"/>
</dbReference>
<evidence type="ECO:0000256" key="5">
    <source>
        <dbReference type="ARBA" id="ARBA00023136"/>
    </source>
</evidence>
<comment type="caution">
    <text evidence="7">The sequence shown here is derived from an EMBL/GenBank/DDBJ whole genome shotgun (WGS) entry which is preliminary data.</text>
</comment>
<dbReference type="InterPro" id="IPR037272">
    <property type="entry name" value="SNS_sf"/>
</dbReference>
<dbReference type="PANTHER" id="PTHR42948:SF1">
    <property type="entry name" value="TRANSPORTER"/>
    <property type="match status" value="1"/>
</dbReference>
<reference evidence="7" key="1">
    <citation type="submission" date="2022-06" db="EMBL/GenBank/DDBJ databases">
        <authorList>
            <person name="Dietemann V."/>
            <person name="Ory F."/>
            <person name="Dainat B."/>
            <person name="Oberhansli S."/>
        </authorList>
    </citation>
    <scope>NUCLEOTIDE SEQUENCE</scope>
    <source>
        <strain evidence="7">Ena-SAMPLE-TAB-26-04-2022-14:26:32:270-5432</strain>
    </source>
</reference>
<accession>A0ABM9G5L4</accession>
<dbReference type="PRINTS" id="PR00176">
    <property type="entry name" value="NANEUSMPORT"/>
</dbReference>
<dbReference type="Proteomes" id="UP001154322">
    <property type="component" value="Unassembled WGS sequence"/>
</dbReference>
<keyword evidence="4 6" id="KW-1133">Transmembrane helix</keyword>
<dbReference type="Pfam" id="PF00209">
    <property type="entry name" value="SNF"/>
    <property type="match status" value="2"/>
</dbReference>
<evidence type="ECO:0000256" key="3">
    <source>
        <dbReference type="ARBA" id="ARBA00022692"/>
    </source>
</evidence>
<feature type="transmembrane region" description="Helical" evidence="6">
    <location>
        <begin position="382"/>
        <end position="399"/>
    </location>
</feature>
<keyword evidence="8" id="KW-1185">Reference proteome</keyword>
<dbReference type="EMBL" id="CALYLO010000006">
    <property type="protein sequence ID" value="CAH8246993.1"/>
    <property type="molecule type" value="Genomic_DNA"/>
</dbReference>
<feature type="transmembrane region" description="Helical" evidence="6">
    <location>
        <begin position="250"/>
        <end position="276"/>
    </location>
</feature>